<evidence type="ECO:0000256" key="1">
    <source>
        <dbReference type="ARBA" id="ARBA00022679"/>
    </source>
</evidence>
<feature type="domain" description="Glycosyl transferase family 1" evidence="2">
    <location>
        <begin position="183"/>
        <end position="354"/>
    </location>
</feature>
<proteinExistence type="predicted"/>
<dbReference type="CDD" id="cd03809">
    <property type="entry name" value="GT4_MtfB-like"/>
    <property type="match status" value="1"/>
</dbReference>
<dbReference type="AlphaFoldDB" id="A0A1M7JVD5"/>
<dbReference type="PANTHER" id="PTHR46401:SF2">
    <property type="entry name" value="GLYCOSYLTRANSFERASE WBBK-RELATED"/>
    <property type="match status" value="1"/>
</dbReference>
<accession>A0A1M7JVD5</accession>
<dbReference type="PANTHER" id="PTHR46401">
    <property type="entry name" value="GLYCOSYLTRANSFERASE WBBK-RELATED"/>
    <property type="match status" value="1"/>
</dbReference>
<protein>
    <submittedName>
        <fullName evidence="4">Glycosyltransferase involved in cell wall bisynthesis</fullName>
    </submittedName>
</protein>
<evidence type="ECO:0000313" key="5">
    <source>
        <dbReference type="Proteomes" id="UP000184513"/>
    </source>
</evidence>
<dbReference type="SUPFAM" id="SSF53756">
    <property type="entry name" value="UDP-Glycosyltransferase/glycogen phosphorylase"/>
    <property type="match status" value="1"/>
</dbReference>
<evidence type="ECO:0000259" key="2">
    <source>
        <dbReference type="Pfam" id="PF00534"/>
    </source>
</evidence>
<organism evidence="4 5">
    <name type="scientific">Cyclobacterium lianum</name>
    <dbReference type="NCBI Taxonomy" id="388280"/>
    <lineage>
        <taxon>Bacteria</taxon>
        <taxon>Pseudomonadati</taxon>
        <taxon>Bacteroidota</taxon>
        <taxon>Cytophagia</taxon>
        <taxon>Cytophagales</taxon>
        <taxon>Cyclobacteriaceae</taxon>
        <taxon>Cyclobacterium</taxon>
    </lineage>
</organism>
<reference evidence="4 5" key="1">
    <citation type="submission" date="2016-11" db="EMBL/GenBank/DDBJ databases">
        <authorList>
            <person name="Jaros S."/>
            <person name="Januszkiewicz K."/>
            <person name="Wedrychowicz H."/>
        </authorList>
    </citation>
    <scope>NUCLEOTIDE SEQUENCE [LARGE SCALE GENOMIC DNA]</scope>
    <source>
        <strain evidence="4 5">CGMCC 1.6102</strain>
    </source>
</reference>
<dbReference type="Gene3D" id="3.40.50.2000">
    <property type="entry name" value="Glycogen Phosphorylase B"/>
    <property type="match status" value="2"/>
</dbReference>
<keyword evidence="1 4" id="KW-0808">Transferase</keyword>
<name>A0A1M7JVD5_9BACT</name>
<dbReference type="InterPro" id="IPR001296">
    <property type="entry name" value="Glyco_trans_1"/>
</dbReference>
<evidence type="ECO:0000259" key="3">
    <source>
        <dbReference type="Pfam" id="PF13439"/>
    </source>
</evidence>
<dbReference type="Pfam" id="PF00534">
    <property type="entry name" value="Glycos_transf_1"/>
    <property type="match status" value="1"/>
</dbReference>
<sequence>MIKGRQKIVLIDVFFLHLAQTGIKTYIDSLLDQIEADRSSTFRFVVYPSREKLQQQRFFKGKTPRWKNWLFQLLYFSHKLVFLPVLSYWHRADLVFSPDFLSPVWSRGERVSVVHDAFFWESPEHYHPLWRKIYLYLLSKSIRRGTHILTVSHYAKDKISRYLNPVGPVCAIPTGLDFSNELQTKAGPSPLDKPYFLHVGVMEKRKNLVTLIRAFAIFSQRSATDFSLVLVGQRAPRASLDDYDEIWGQVKALGMEEKVIFPGYLSQAMLSAYYAHALAYVFPSQNEGFGLPVLESFAYGLPVIIGPQGALQEVGGNAVCCSRSFTPEDFATAMELLAGNEELRQQLVARGRERLQQFSGENFFLSLQRYFKNILYG</sequence>
<dbReference type="EMBL" id="FRCY01000002">
    <property type="protein sequence ID" value="SHM56871.1"/>
    <property type="molecule type" value="Genomic_DNA"/>
</dbReference>
<dbReference type="RefSeq" id="WP_073092121.1">
    <property type="nucleotide sequence ID" value="NZ_FRCY01000002.1"/>
</dbReference>
<evidence type="ECO:0000313" key="4">
    <source>
        <dbReference type="EMBL" id="SHM56871.1"/>
    </source>
</evidence>
<feature type="domain" description="Glycosyltransferase subfamily 4-like N-terminal" evidence="3">
    <location>
        <begin position="47"/>
        <end position="178"/>
    </location>
</feature>
<keyword evidence="5" id="KW-1185">Reference proteome</keyword>
<gene>
    <name evidence="4" type="ORF">SAMN04488057_102172</name>
</gene>
<dbReference type="STRING" id="388280.SAMN04488057_102172"/>
<dbReference type="Pfam" id="PF13439">
    <property type="entry name" value="Glyco_transf_4"/>
    <property type="match status" value="1"/>
</dbReference>
<dbReference type="Proteomes" id="UP000184513">
    <property type="component" value="Unassembled WGS sequence"/>
</dbReference>
<dbReference type="GO" id="GO:0016757">
    <property type="term" value="F:glycosyltransferase activity"/>
    <property type="evidence" value="ECO:0007669"/>
    <property type="project" value="InterPro"/>
</dbReference>
<dbReference type="InterPro" id="IPR028098">
    <property type="entry name" value="Glyco_trans_4-like_N"/>
</dbReference>
<dbReference type="OrthoDB" id="9801609at2"/>